<feature type="compositionally biased region" description="Low complexity" evidence="1">
    <location>
        <begin position="9"/>
        <end position="31"/>
    </location>
</feature>
<keyword evidence="2" id="KW-1133">Transmembrane helix</keyword>
<evidence type="ECO:0000313" key="4">
    <source>
        <dbReference type="Proteomes" id="UP001642540"/>
    </source>
</evidence>
<sequence length="136" mass="14795">MTEFDPECQHQTTQRQETQPQAQPQLSPSQPGVYNAALPVTSYYPTYPYGPTTYGGVPPFTPLAVGRGHSMVTGAIICWIIVICILCGITRILKSPHPLPLEFLPQQSEFAAAKSKSLVPSVQISESGVPIESLNR</sequence>
<feature type="region of interest" description="Disordered" evidence="1">
    <location>
        <begin position="1"/>
        <end position="31"/>
    </location>
</feature>
<protein>
    <submittedName>
        <fullName evidence="3">Uncharacterized protein</fullName>
    </submittedName>
</protein>
<proteinExistence type="predicted"/>
<reference evidence="3 4" key="1">
    <citation type="submission" date="2024-08" db="EMBL/GenBank/DDBJ databases">
        <authorList>
            <person name="Cucini C."/>
            <person name="Frati F."/>
        </authorList>
    </citation>
    <scope>NUCLEOTIDE SEQUENCE [LARGE SCALE GENOMIC DNA]</scope>
</reference>
<organism evidence="3 4">
    <name type="scientific">Orchesella dallaii</name>
    <dbReference type="NCBI Taxonomy" id="48710"/>
    <lineage>
        <taxon>Eukaryota</taxon>
        <taxon>Metazoa</taxon>
        <taxon>Ecdysozoa</taxon>
        <taxon>Arthropoda</taxon>
        <taxon>Hexapoda</taxon>
        <taxon>Collembola</taxon>
        <taxon>Entomobryomorpha</taxon>
        <taxon>Entomobryoidea</taxon>
        <taxon>Orchesellidae</taxon>
        <taxon>Orchesellinae</taxon>
        <taxon>Orchesella</taxon>
    </lineage>
</organism>
<dbReference type="EMBL" id="CAXLJM020000124">
    <property type="protein sequence ID" value="CAL8138996.1"/>
    <property type="molecule type" value="Genomic_DNA"/>
</dbReference>
<comment type="caution">
    <text evidence="3">The sequence shown here is derived from an EMBL/GenBank/DDBJ whole genome shotgun (WGS) entry which is preliminary data.</text>
</comment>
<keyword evidence="2" id="KW-0472">Membrane</keyword>
<name>A0ABP1RYC4_9HEXA</name>
<gene>
    <name evidence="3" type="ORF">ODALV1_LOCUS27634</name>
</gene>
<evidence type="ECO:0000256" key="1">
    <source>
        <dbReference type="SAM" id="MobiDB-lite"/>
    </source>
</evidence>
<feature type="transmembrane region" description="Helical" evidence="2">
    <location>
        <begin position="71"/>
        <end position="93"/>
    </location>
</feature>
<keyword evidence="4" id="KW-1185">Reference proteome</keyword>
<evidence type="ECO:0000313" key="3">
    <source>
        <dbReference type="EMBL" id="CAL8138996.1"/>
    </source>
</evidence>
<accession>A0ABP1RYC4</accession>
<evidence type="ECO:0000256" key="2">
    <source>
        <dbReference type="SAM" id="Phobius"/>
    </source>
</evidence>
<dbReference type="Proteomes" id="UP001642540">
    <property type="component" value="Unassembled WGS sequence"/>
</dbReference>
<keyword evidence="2" id="KW-0812">Transmembrane</keyword>